<dbReference type="AlphaFoldDB" id="W2TQ23"/>
<dbReference type="Proteomes" id="UP000053676">
    <property type="component" value="Unassembled WGS sequence"/>
</dbReference>
<dbReference type="KEGG" id="nai:NECAME_07001"/>
<dbReference type="STRING" id="51031.W2TQ23"/>
<feature type="domain" description="Carboxylase conserved" evidence="1">
    <location>
        <begin position="2"/>
        <end position="57"/>
    </location>
</feature>
<dbReference type="PANTHER" id="PTHR43778:SF2">
    <property type="entry name" value="PYRUVATE CARBOXYLASE, MITOCHONDRIAL"/>
    <property type="match status" value="1"/>
</dbReference>
<keyword evidence="3" id="KW-1185">Reference proteome</keyword>
<protein>
    <recommendedName>
        <fullName evidence="1">Carboxylase conserved domain-containing protein</fullName>
    </recommendedName>
</protein>
<dbReference type="Gene3D" id="3.10.600.10">
    <property type="entry name" value="pyruvate carboxylase f1077a mutant domain"/>
    <property type="match status" value="1"/>
</dbReference>
<reference evidence="3" key="1">
    <citation type="journal article" date="2014" name="Nat. Genet.">
        <title>Genome of the human hookworm Necator americanus.</title>
        <authorList>
            <person name="Tang Y.T."/>
            <person name="Gao X."/>
            <person name="Rosa B.A."/>
            <person name="Abubucker S."/>
            <person name="Hallsworth-Pepin K."/>
            <person name="Martin J."/>
            <person name="Tyagi R."/>
            <person name="Heizer E."/>
            <person name="Zhang X."/>
            <person name="Bhonagiri-Palsikar V."/>
            <person name="Minx P."/>
            <person name="Warren W.C."/>
            <person name="Wang Q."/>
            <person name="Zhan B."/>
            <person name="Hotez P.J."/>
            <person name="Sternberg P.W."/>
            <person name="Dougall A."/>
            <person name="Gaze S.T."/>
            <person name="Mulvenna J."/>
            <person name="Sotillo J."/>
            <person name="Ranganathan S."/>
            <person name="Rabelo E.M."/>
            <person name="Wilson R.K."/>
            <person name="Felgner P.L."/>
            <person name="Bethony J."/>
            <person name="Hawdon J.M."/>
            <person name="Gasser R.B."/>
            <person name="Loukas A."/>
            <person name="Mitreva M."/>
        </authorList>
    </citation>
    <scope>NUCLEOTIDE SEQUENCE [LARGE SCALE GENOMIC DNA]</scope>
</reference>
<proteinExistence type="predicted"/>
<dbReference type="Pfam" id="PF02436">
    <property type="entry name" value="PYC_OADA"/>
    <property type="match status" value="1"/>
</dbReference>
<dbReference type="GO" id="GO:0005737">
    <property type="term" value="C:cytoplasm"/>
    <property type="evidence" value="ECO:0007669"/>
    <property type="project" value="TreeGrafter"/>
</dbReference>
<evidence type="ECO:0000313" key="2">
    <source>
        <dbReference type="EMBL" id="ETN84180.1"/>
    </source>
</evidence>
<organism evidence="2 3">
    <name type="scientific">Necator americanus</name>
    <name type="common">Human hookworm</name>
    <dbReference type="NCBI Taxonomy" id="51031"/>
    <lineage>
        <taxon>Eukaryota</taxon>
        <taxon>Metazoa</taxon>
        <taxon>Ecdysozoa</taxon>
        <taxon>Nematoda</taxon>
        <taxon>Chromadorea</taxon>
        <taxon>Rhabditida</taxon>
        <taxon>Rhabditina</taxon>
        <taxon>Rhabditomorpha</taxon>
        <taxon>Strongyloidea</taxon>
        <taxon>Ancylostomatidae</taxon>
        <taxon>Bunostominae</taxon>
        <taxon>Necator</taxon>
    </lineage>
</organism>
<dbReference type="EMBL" id="KI658001">
    <property type="protein sequence ID" value="ETN84180.1"/>
    <property type="molecule type" value="Genomic_DNA"/>
</dbReference>
<accession>W2TQ23</accession>
<dbReference type="OrthoDB" id="196847at2759"/>
<sequence length="93" mass="10814">MQDVLSSAMFPEEFDQMVNFRRKYGPVDLLPTDVFFSGPEHQQELEIELEHGKTLIIRLTSIGRVNSDGERQVHFEYNGQERSIFVLDREAAQ</sequence>
<dbReference type="InterPro" id="IPR055268">
    <property type="entry name" value="PCB-like"/>
</dbReference>
<gene>
    <name evidence="2" type="ORF">NECAME_07001</name>
</gene>
<dbReference type="GO" id="GO:0004736">
    <property type="term" value="F:pyruvate carboxylase activity"/>
    <property type="evidence" value="ECO:0007669"/>
    <property type="project" value="TreeGrafter"/>
</dbReference>
<dbReference type="InterPro" id="IPR003379">
    <property type="entry name" value="Carboxylase_cons_dom"/>
</dbReference>
<evidence type="ECO:0000313" key="3">
    <source>
        <dbReference type="Proteomes" id="UP000053676"/>
    </source>
</evidence>
<feature type="non-terminal residue" evidence="2">
    <location>
        <position position="93"/>
    </location>
</feature>
<evidence type="ECO:0000259" key="1">
    <source>
        <dbReference type="Pfam" id="PF02436"/>
    </source>
</evidence>
<dbReference type="PANTHER" id="PTHR43778">
    <property type="entry name" value="PYRUVATE CARBOXYLASE"/>
    <property type="match status" value="1"/>
</dbReference>
<name>W2TQ23_NECAM</name>
<dbReference type="GO" id="GO:0006094">
    <property type="term" value="P:gluconeogenesis"/>
    <property type="evidence" value="ECO:0007669"/>
    <property type="project" value="TreeGrafter"/>
</dbReference>